<name>A0AAD1UIU3_EUPCR</name>
<organism evidence="5 6">
    <name type="scientific">Euplotes crassus</name>
    <dbReference type="NCBI Taxonomy" id="5936"/>
    <lineage>
        <taxon>Eukaryota</taxon>
        <taxon>Sar</taxon>
        <taxon>Alveolata</taxon>
        <taxon>Ciliophora</taxon>
        <taxon>Intramacronucleata</taxon>
        <taxon>Spirotrichea</taxon>
        <taxon>Hypotrichia</taxon>
        <taxon>Euplotida</taxon>
        <taxon>Euplotidae</taxon>
        <taxon>Moneuplotes</taxon>
    </lineage>
</organism>
<dbReference type="GO" id="GO:0000290">
    <property type="term" value="P:deadenylation-dependent decapping of nuclear-transcribed mRNA"/>
    <property type="evidence" value="ECO:0007669"/>
    <property type="project" value="InterPro"/>
</dbReference>
<dbReference type="SUPFAM" id="SSF50729">
    <property type="entry name" value="PH domain-like"/>
    <property type="match status" value="1"/>
</dbReference>
<dbReference type="InterPro" id="IPR011993">
    <property type="entry name" value="PH-like_dom_sf"/>
</dbReference>
<dbReference type="Gene3D" id="2.30.29.30">
    <property type="entry name" value="Pleckstrin-homology domain (PH domain)/Phosphotyrosine-binding domain (PTB)"/>
    <property type="match status" value="1"/>
</dbReference>
<feature type="region of interest" description="Disordered" evidence="4">
    <location>
        <begin position="189"/>
        <end position="210"/>
    </location>
</feature>
<protein>
    <submittedName>
        <fullName evidence="5">Uncharacterized protein</fullName>
    </submittedName>
</protein>
<evidence type="ECO:0000256" key="1">
    <source>
        <dbReference type="ARBA" id="ARBA00004496"/>
    </source>
</evidence>
<dbReference type="EMBL" id="CAMPGE010008632">
    <property type="protein sequence ID" value="CAI2367522.1"/>
    <property type="molecule type" value="Genomic_DNA"/>
</dbReference>
<keyword evidence="3" id="KW-0963">Cytoplasm</keyword>
<dbReference type="Proteomes" id="UP001295684">
    <property type="component" value="Unassembled WGS sequence"/>
</dbReference>
<sequence length="387" mass="44400">MSKVPNYSHLNRESRAIAAKALRNIDPNFKEFLTISRFCTLYQYECETYSWMESQHEGPLYLYKAQGRTPDEEHLVFLIHNHKSRYNYKQIIRSDFELKLKDNGKIVVLNIMTPYKPLNCSLAMGSHSPLDSKSEQLDEHKMQKDLNNEIPYPSPQYSEATNICIWFSFLSDKKAFKNCLSEHCENLQMSSDDQEEIEEEEEQPQVEKDDEYFGTEEEVPLESNDEHQENLIGLFQGVGLNNNKPEGQSNSISGFLNQKNQAKDVTVGQLDAKETKEDGSILDTIYQKHFGVPMKTDSQHNPSRHNFAASFQTPLHDSKVDQSFGGFETPKFRPAAEDEFAGSGNYLQGNMIGQISQTKPQQKYNAGFEQPSFEGRTNLMAQISRFQ</sequence>
<dbReference type="InterPro" id="IPR010334">
    <property type="entry name" value="Dcp1"/>
</dbReference>
<proteinExistence type="inferred from homology"/>
<evidence type="ECO:0000313" key="6">
    <source>
        <dbReference type="Proteomes" id="UP001295684"/>
    </source>
</evidence>
<evidence type="ECO:0000256" key="4">
    <source>
        <dbReference type="SAM" id="MobiDB-lite"/>
    </source>
</evidence>
<comment type="caution">
    <text evidence="5">The sequence shown here is derived from an EMBL/GenBank/DDBJ whole genome shotgun (WGS) entry which is preliminary data.</text>
</comment>
<feature type="compositionally biased region" description="Acidic residues" evidence="4">
    <location>
        <begin position="192"/>
        <end position="210"/>
    </location>
</feature>
<comment type="subcellular location">
    <subcellularLocation>
        <location evidence="1">Cytoplasm</location>
    </subcellularLocation>
</comment>
<evidence type="ECO:0000313" key="5">
    <source>
        <dbReference type="EMBL" id="CAI2367522.1"/>
    </source>
</evidence>
<reference evidence="5" key="1">
    <citation type="submission" date="2023-07" db="EMBL/GenBank/DDBJ databases">
        <authorList>
            <consortium name="AG Swart"/>
            <person name="Singh M."/>
            <person name="Singh A."/>
            <person name="Seah K."/>
            <person name="Emmerich C."/>
        </authorList>
    </citation>
    <scope>NUCLEOTIDE SEQUENCE</scope>
    <source>
        <strain evidence="5">DP1</strain>
    </source>
</reference>
<gene>
    <name evidence="5" type="ORF">ECRASSUSDP1_LOCUS8809</name>
</gene>
<accession>A0AAD1UIU3</accession>
<dbReference type="AlphaFoldDB" id="A0AAD1UIU3"/>
<dbReference type="GO" id="GO:0008047">
    <property type="term" value="F:enzyme activator activity"/>
    <property type="evidence" value="ECO:0007669"/>
    <property type="project" value="InterPro"/>
</dbReference>
<keyword evidence="6" id="KW-1185">Reference proteome</keyword>
<dbReference type="GO" id="GO:0005737">
    <property type="term" value="C:cytoplasm"/>
    <property type="evidence" value="ECO:0007669"/>
    <property type="project" value="UniProtKB-SubCell"/>
</dbReference>
<comment type="similarity">
    <text evidence="2">Belongs to the DCP1 family.</text>
</comment>
<dbReference type="Pfam" id="PF06058">
    <property type="entry name" value="DCP1"/>
    <property type="match status" value="1"/>
</dbReference>
<evidence type="ECO:0000256" key="3">
    <source>
        <dbReference type="ARBA" id="ARBA00022490"/>
    </source>
</evidence>
<evidence type="ECO:0000256" key="2">
    <source>
        <dbReference type="ARBA" id="ARBA00008778"/>
    </source>
</evidence>